<accession>A0ABM4CBI4</accession>
<feature type="domain" description="Mos1 transposase HTH" evidence="1">
    <location>
        <begin position="8"/>
        <end position="57"/>
    </location>
</feature>
<dbReference type="InterPro" id="IPR052709">
    <property type="entry name" value="Transposase-MT_Hybrid"/>
</dbReference>
<evidence type="ECO:0000313" key="2">
    <source>
        <dbReference type="Proteomes" id="UP001652625"/>
    </source>
</evidence>
<name>A0ABM4CBI4_HYDVU</name>
<dbReference type="Pfam" id="PF17906">
    <property type="entry name" value="HTH_48"/>
    <property type="match status" value="1"/>
</dbReference>
<evidence type="ECO:0000313" key="3">
    <source>
        <dbReference type="RefSeq" id="XP_065659023.1"/>
    </source>
</evidence>
<dbReference type="PANTHER" id="PTHR46060:SF2">
    <property type="entry name" value="HISTONE-LYSINE N-METHYLTRANSFERASE SETMAR"/>
    <property type="match status" value="1"/>
</dbReference>
<dbReference type="Gene3D" id="1.10.10.10">
    <property type="entry name" value="Winged helix-like DNA-binding domain superfamily/Winged helix DNA-binding domain"/>
    <property type="match status" value="1"/>
</dbReference>
<dbReference type="InterPro" id="IPR036397">
    <property type="entry name" value="RNaseH_sf"/>
</dbReference>
<keyword evidence="2" id="KW-1185">Reference proteome</keyword>
<dbReference type="Gene3D" id="3.30.420.10">
    <property type="entry name" value="Ribonuclease H-like superfamily/Ribonuclease H"/>
    <property type="match status" value="1"/>
</dbReference>
<dbReference type="InterPro" id="IPR036388">
    <property type="entry name" value="WH-like_DNA-bd_sf"/>
</dbReference>
<dbReference type="RefSeq" id="XP_065659023.1">
    <property type="nucleotide sequence ID" value="XM_065802951.1"/>
</dbReference>
<gene>
    <name evidence="3" type="primary">LOC136083547</name>
</gene>
<evidence type="ECO:0000259" key="1">
    <source>
        <dbReference type="Pfam" id="PF17906"/>
    </source>
</evidence>
<sequence length="200" mass="23229">MEYPGGKKQHFRHLLFFAFHRGQKAAEATRNICNVYGDGVIGESTARKWFAKFKNGDFDVDNTPRNGRPSDFDEERLKALLKEDGHQTSRELAEKMNCDHKTILNHLHSMGFAEKLGAWVPHELSKVNKENRLQIASQHLARHRATSGHKQRFLYRIVTGDEKWCLYINMKQRKEWVAPGDAPKPRVKRDLHPNKIMICI</sequence>
<proteinExistence type="predicted"/>
<organism evidence="2 3">
    <name type="scientific">Hydra vulgaris</name>
    <name type="common">Hydra</name>
    <name type="synonym">Hydra attenuata</name>
    <dbReference type="NCBI Taxonomy" id="6087"/>
    <lineage>
        <taxon>Eukaryota</taxon>
        <taxon>Metazoa</taxon>
        <taxon>Cnidaria</taxon>
        <taxon>Hydrozoa</taxon>
        <taxon>Hydroidolina</taxon>
        <taxon>Anthoathecata</taxon>
        <taxon>Aplanulata</taxon>
        <taxon>Hydridae</taxon>
        <taxon>Hydra</taxon>
    </lineage>
</organism>
<dbReference type="InterPro" id="IPR041426">
    <property type="entry name" value="Mos1_HTH"/>
</dbReference>
<dbReference type="Proteomes" id="UP001652625">
    <property type="component" value="Chromosome 08"/>
</dbReference>
<protein>
    <submittedName>
        <fullName evidence="3">Histone-lysine N-methyltransferase SETMAR-like</fullName>
    </submittedName>
</protein>
<reference evidence="3" key="1">
    <citation type="submission" date="2025-08" db="UniProtKB">
        <authorList>
            <consortium name="RefSeq"/>
        </authorList>
    </citation>
    <scope>IDENTIFICATION</scope>
</reference>
<dbReference type="Gene3D" id="1.10.10.1450">
    <property type="match status" value="1"/>
</dbReference>
<dbReference type="InterPro" id="IPR001888">
    <property type="entry name" value="Transposase_1"/>
</dbReference>
<dbReference type="Pfam" id="PF01359">
    <property type="entry name" value="Transposase_1"/>
    <property type="match status" value="1"/>
</dbReference>
<dbReference type="GeneID" id="136083547"/>
<dbReference type="PANTHER" id="PTHR46060">
    <property type="entry name" value="MARINER MOS1 TRANSPOSASE-LIKE PROTEIN"/>
    <property type="match status" value="1"/>
</dbReference>